<keyword evidence="7" id="KW-1185">Reference proteome</keyword>
<proteinExistence type="predicted"/>
<feature type="domain" description="HTH bat-type" evidence="4">
    <location>
        <begin position="206"/>
        <end position="257"/>
    </location>
</feature>
<feature type="compositionally biased region" description="Basic and acidic residues" evidence="3">
    <location>
        <begin position="65"/>
        <end position="76"/>
    </location>
</feature>
<dbReference type="InterPro" id="IPR007050">
    <property type="entry name" value="HTH_bacterioopsin"/>
</dbReference>
<dbReference type="Pfam" id="PF24277">
    <property type="entry name" value="DmsR_N"/>
    <property type="match status" value="2"/>
</dbReference>
<keyword evidence="1" id="KW-0805">Transcription regulation</keyword>
<dbReference type="PANTHER" id="PTHR34236:SF1">
    <property type="entry name" value="DIMETHYL SULFOXIDE REDUCTASE TRANSCRIPTIONAL ACTIVATOR"/>
    <property type="match status" value="1"/>
</dbReference>
<feature type="compositionally biased region" description="Polar residues" evidence="3">
    <location>
        <begin position="88"/>
        <end position="98"/>
    </location>
</feature>
<evidence type="ECO:0000256" key="1">
    <source>
        <dbReference type="ARBA" id="ARBA00023015"/>
    </source>
</evidence>
<dbReference type="Proteomes" id="UP000011519">
    <property type="component" value="Unassembled WGS sequence"/>
</dbReference>
<feature type="domain" description="DmsR-like N-terminal" evidence="5">
    <location>
        <begin position="84"/>
        <end position="188"/>
    </location>
</feature>
<sequence>MSSGIRATVSFETPVGCPIAAFSRRTETTIDQLSTTVTQPSDDQSTTEFLAKTDVSVATLVDEHHEPERSGHHDTGENTADGNADAGVSTQQSQSATPADTPLATESVFGPVFSYGETNLYRWVRDEDRNNPCPCVCLGSFGCPVHRYTVDEGTVTLVFHATDFEQLQTIMNEFRDRFPDVDVKRLLQPPLEGTPEERVFVNRGKLTDRQQEVLETAYQMGYFERPKGANATEVAAELEITQSTATEHLSAAQRKIFGDVLGQ</sequence>
<dbReference type="Gene3D" id="1.10.10.10">
    <property type="entry name" value="Winged helix-like DNA-binding domain superfamily/Winged helix DNA-binding domain"/>
    <property type="match status" value="1"/>
</dbReference>
<evidence type="ECO:0000256" key="3">
    <source>
        <dbReference type="SAM" id="MobiDB-lite"/>
    </source>
</evidence>
<name>M0A226_9EURY</name>
<feature type="region of interest" description="Disordered" evidence="3">
    <location>
        <begin position="65"/>
        <end position="103"/>
    </location>
</feature>
<protein>
    <submittedName>
        <fullName evidence="6">Bacterio-opsin activator HTH domain-containing protein</fullName>
    </submittedName>
</protein>
<evidence type="ECO:0000259" key="4">
    <source>
        <dbReference type="Pfam" id="PF04967"/>
    </source>
</evidence>
<dbReference type="AlphaFoldDB" id="M0A226"/>
<dbReference type="OrthoDB" id="168808at2157"/>
<dbReference type="PATRIC" id="fig|1227493.4.peg.1757"/>
<dbReference type="Pfam" id="PF04967">
    <property type="entry name" value="HTH_10"/>
    <property type="match status" value="1"/>
</dbReference>
<reference evidence="6 7" key="1">
    <citation type="journal article" date="2014" name="PLoS Genet.">
        <title>Phylogenetically driven sequencing of extremely halophilic archaea reveals strategies for static and dynamic osmo-response.</title>
        <authorList>
            <person name="Becker E.A."/>
            <person name="Seitzer P.M."/>
            <person name="Tritt A."/>
            <person name="Larsen D."/>
            <person name="Krusor M."/>
            <person name="Yao A.I."/>
            <person name="Wu D."/>
            <person name="Madern D."/>
            <person name="Eisen J.A."/>
            <person name="Darling A.E."/>
            <person name="Facciotti M.T."/>
        </authorList>
    </citation>
    <scope>NUCLEOTIDE SEQUENCE [LARGE SCALE GENOMIC DNA]</scope>
    <source>
        <strain evidence="6 7">JCM 10989</strain>
    </source>
</reference>
<organism evidence="6 7">
    <name type="scientific">Natrialba hulunbeirensis JCM 10989</name>
    <dbReference type="NCBI Taxonomy" id="1227493"/>
    <lineage>
        <taxon>Archaea</taxon>
        <taxon>Methanobacteriati</taxon>
        <taxon>Methanobacteriota</taxon>
        <taxon>Stenosarchaea group</taxon>
        <taxon>Halobacteria</taxon>
        <taxon>Halobacteriales</taxon>
        <taxon>Natrialbaceae</taxon>
        <taxon>Natrialba</taxon>
    </lineage>
</organism>
<dbReference type="InterPro" id="IPR036388">
    <property type="entry name" value="WH-like_DNA-bd_sf"/>
</dbReference>
<dbReference type="EMBL" id="AOIM01000025">
    <property type="protein sequence ID" value="ELY91892.1"/>
    <property type="molecule type" value="Genomic_DNA"/>
</dbReference>
<accession>M0A226</accession>
<evidence type="ECO:0000256" key="2">
    <source>
        <dbReference type="ARBA" id="ARBA00023163"/>
    </source>
</evidence>
<evidence type="ECO:0000313" key="7">
    <source>
        <dbReference type="Proteomes" id="UP000011519"/>
    </source>
</evidence>
<comment type="caution">
    <text evidence="6">The sequence shown here is derived from an EMBL/GenBank/DDBJ whole genome shotgun (WGS) entry which is preliminary data.</text>
</comment>
<keyword evidence="2" id="KW-0804">Transcription</keyword>
<dbReference type="STRING" id="1227493.C483_08874"/>
<evidence type="ECO:0000313" key="6">
    <source>
        <dbReference type="EMBL" id="ELY91892.1"/>
    </source>
</evidence>
<feature type="domain" description="DmsR-like N-terminal" evidence="5">
    <location>
        <begin position="1"/>
        <end position="63"/>
    </location>
</feature>
<evidence type="ECO:0000259" key="5">
    <source>
        <dbReference type="Pfam" id="PF24277"/>
    </source>
</evidence>
<gene>
    <name evidence="6" type="ORF">C483_08874</name>
</gene>
<dbReference type="PANTHER" id="PTHR34236">
    <property type="entry name" value="DIMETHYL SULFOXIDE REDUCTASE TRANSCRIPTIONAL ACTIVATOR"/>
    <property type="match status" value="1"/>
</dbReference>
<dbReference type="RefSeq" id="WP_006652984.1">
    <property type="nucleotide sequence ID" value="NZ_AOIM01000025.1"/>
</dbReference>
<dbReference type="InterPro" id="IPR056433">
    <property type="entry name" value="DmsR-like_N"/>
</dbReference>